<dbReference type="GO" id="GO:0005789">
    <property type="term" value="C:endoplasmic reticulum membrane"/>
    <property type="evidence" value="ECO:0007669"/>
    <property type="project" value="UniProtKB-SubCell"/>
</dbReference>
<evidence type="ECO:0000256" key="2">
    <source>
        <dbReference type="ARBA" id="ARBA00007715"/>
    </source>
</evidence>
<evidence type="ECO:0000256" key="8">
    <source>
        <dbReference type="SAM" id="MobiDB-lite"/>
    </source>
</evidence>
<sequence>QYLRSGSSRLGTDLRLPLWTLGTYHNFTWSRQQRQIATQRGTRTMTAQLPPAPPPQWLRDLTTTPPTSKPKTAIPDPPGFTSSAAKNTKSSNKSTSVAPRKPPSPEEMDTLKLKKAWEMAIAPAKSLPMNAFGMYMTGNSLQIFSIMMVFMLFKTPITALLNVQGTFARLETDGNKSQMVMVKLAFIGCNLLALGLGIWKVNGMGLLPTTRSDWLAWELPREPIERAYFVPS</sequence>
<evidence type="ECO:0000256" key="3">
    <source>
        <dbReference type="ARBA" id="ARBA00020820"/>
    </source>
</evidence>
<gene>
    <name evidence="10" type="ORF">D0861_08264</name>
</gene>
<name>A0A3M7EYD3_HORWE</name>
<dbReference type="Proteomes" id="UP000268823">
    <property type="component" value="Unassembled WGS sequence"/>
</dbReference>
<comment type="similarity">
    <text evidence="2">Belongs to the EMC4 family.</text>
</comment>
<dbReference type="PANTHER" id="PTHR19315">
    <property type="entry name" value="ER MEMBRANE PROTEIN COMPLEX SUBUNIT 4"/>
    <property type="match status" value="1"/>
</dbReference>
<evidence type="ECO:0000256" key="1">
    <source>
        <dbReference type="ARBA" id="ARBA00004477"/>
    </source>
</evidence>
<dbReference type="VEuPathDB" id="FungiDB:BTJ68_14236"/>
<keyword evidence="5" id="KW-0256">Endoplasmic reticulum</keyword>
<evidence type="ECO:0000313" key="11">
    <source>
        <dbReference type="Proteomes" id="UP000268823"/>
    </source>
</evidence>
<dbReference type="Pfam" id="PF06417">
    <property type="entry name" value="EMC4"/>
    <property type="match status" value="1"/>
</dbReference>
<dbReference type="OrthoDB" id="369569at2759"/>
<keyword evidence="4 9" id="KW-0812">Transmembrane</keyword>
<dbReference type="EMBL" id="QWIR01000252">
    <property type="protein sequence ID" value="RMY81542.1"/>
    <property type="molecule type" value="Genomic_DNA"/>
</dbReference>
<feature type="compositionally biased region" description="Polar residues" evidence="8">
    <location>
        <begin position="35"/>
        <end position="47"/>
    </location>
</feature>
<feature type="compositionally biased region" description="Low complexity" evidence="8">
    <location>
        <begin position="62"/>
        <end position="72"/>
    </location>
</feature>
<reference evidence="10 11" key="1">
    <citation type="journal article" date="2018" name="BMC Genomics">
        <title>Genomic evidence for intraspecific hybridization in a clonal and extremely halotolerant yeast.</title>
        <authorList>
            <person name="Gostincar C."/>
            <person name="Stajich J.E."/>
            <person name="Zupancic J."/>
            <person name="Zalar P."/>
            <person name="Gunde-Cimerman N."/>
        </authorList>
    </citation>
    <scope>NUCLEOTIDE SEQUENCE [LARGE SCALE GENOMIC DNA]</scope>
    <source>
        <strain evidence="10 11">EXF-2788</strain>
    </source>
</reference>
<accession>A0A3M7EYD3</accession>
<feature type="region of interest" description="Disordered" evidence="8">
    <location>
        <begin position="35"/>
        <end position="108"/>
    </location>
</feature>
<evidence type="ECO:0000256" key="9">
    <source>
        <dbReference type="SAM" id="Phobius"/>
    </source>
</evidence>
<dbReference type="InterPro" id="IPR009445">
    <property type="entry name" value="TMEM85/Emc4"/>
</dbReference>
<protein>
    <recommendedName>
        <fullName evidence="3">ER membrane protein complex subunit 4</fullName>
    </recommendedName>
</protein>
<evidence type="ECO:0000313" key="10">
    <source>
        <dbReference type="EMBL" id="RMY81542.1"/>
    </source>
</evidence>
<feature type="non-terminal residue" evidence="10">
    <location>
        <position position="1"/>
    </location>
</feature>
<feature type="compositionally biased region" description="Low complexity" evidence="8">
    <location>
        <begin position="81"/>
        <end position="96"/>
    </location>
</feature>
<comment type="subcellular location">
    <subcellularLocation>
        <location evidence="1">Endoplasmic reticulum membrane</location>
        <topology evidence="1">Multi-pass membrane protein</topology>
    </subcellularLocation>
</comment>
<evidence type="ECO:0000256" key="5">
    <source>
        <dbReference type="ARBA" id="ARBA00022824"/>
    </source>
</evidence>
<comment type="caution">
    <text evidence="10">The sequence shown here is derived from an EMBL/GenBank/DDBJ whole genome shotgun (WGS) entry which is preliminary data.</text>
</comment>
<proteinExistence type="inferred from homology"/>
<dbReference type="AlphaFoldDB" id="A0A3M7EYD3"/>
<evidence type="ECO:0000256" key="6">
    <source>
        <dbReference type="ARBA" id="ARBA00022989"/>
    </source>
</evidence>
<feature type="transmembrane region" description="Helical" evidence="9">
    <location>
        <begin position="180"/>
        <end position="199"/>
    </location>
</feature>
<evidence type="ECO:0000256" key="7">
    <source>
        <dbReference type="ARBA" id="ARBA00023136"/>
    </source>
</evidence>
<organism evidence="10 11">
    <name type="scientific">Hortaea werneckii</name>
    <name type="common">Black yeast</name>
    <name type="synonym">Cladosporium werneckii</name>
    <dbReference type="NCBI Taxonomy" id="91943"/>
    <lineage>
        <taxon>Eukaryota</taxon>
        <taxon>Fungi</taxon>
        <taxon>Dikarya</taxon>
        <taxon>Ascomycota</taxon>
        <taxon>Pezizomycotina</taxon>
        <taxon>Dothideomycetes</taxon>
        <taxon>Dothideomycetidae</taxon>
        <taxon>Mycosphaerellales</taxon>
        <taxon>Teratosphaeriaceae</taxon>
        <taxon>Hortaea</taxon>
    </lineage>
</organism>
<keyword evidence="7 9" id="KW-0472">Membrane</keyword>
<evidence type="ECO:0000256" key="4">
    <source>
        <dbReference type="ARBA" id="ARBA00022692"/>
    </source>
</evidence>
<feature type="transmembrane region" description="Helical" evidence="9">
    <location>
        <begin position="132"/>
        <end position="153"/>
    </location>
</feature>
<keyword evidence="6 9" id="KW-1133">Transmembrane helix</keyword>